<accession>F9UFP6</accession>
<gene>
    <name evidence="1" type="ORF">ThimaDRAFT_3749</name>
</gene>
<organism evidence="1 2">
    <name type="scientific">Thiocapsa marina 5811</name>
    <dbReference type="NCBI Taxonomy" id="768671"/>
    <lineage>
        <taxon>Bacteria</taxon>
        <taxon>Pseudomonadati</taxon>
        <taxon>Pseudomonadota</taxon>
        <taxon>Gammaproteobacteria</taxon>
        <taxon>Chromatiales</taxon>
        <taxon>Chromatiaceae</taxon>
        <taxon>Thiocapsa</taxon>
    </lineage>
</organism>
<keyword evidence="2" id="KW-1185">Reference proteome</keyword>
<name>F9UFP6_9GAMM</name>
<evidence type="ECO:0000313" key="1">
    <source>
        <dbReference type="EMBL" id="EGV16920.1"/>
    </source>
</evidence>
<dbReference type="eggNOG" id="ENOG5031P9E">
    <property type="taxonomic scope" value="Bacteria"/>
</dbReference>
<dbReference type="AlphaFoldDB" id="F9UFP6"/>
<dbReference type="Pfam" id="PF19795">
    <property type="entry name" value="DUF6279"/>
    <property type="match status" value="1"/>
</dbReference>
<evidence type="ECO:0008006" key="3">
    <source>
        <dbReference type="Google" id="ProtNLM"/>
    </source>
</evidence>
<dbReference type="Proteomes" id="UP000005459">
    <property type="component" value="Unassembled WGS sequence"/>
</dbReference>
<evidence type="ECO:0000313" key="2">
    <source>
        <dbReference type="Proteomes" id="UP000005459"/>
    </source>
</evidence>
<dbReference type="RefSeq" id="WP_007194621.1">
    <property type="nucleotide sequence ID" value="NZ_AFWV01000013.1"/>
</dbReference>
<dbReference type="OrthoDB" id="5767052at2"/>
<protein>
    <recommendedName>
        <fullName evidence="3">Lipoprotein</fullName>
    </recommendedName>
</protein>
<sequence length="293" mass="33406">MPRISLPLRLAAAIVATALTLAGCSRVGIAYNTGDFLVTAYAKDYLDLEQGQLQRWEPLLDAELSRHRAEELPYLAAYFDQILAASEAGFDTRNMDCLTGQFRDIYRRQARFAVNLAAPLLAELTPAQIERLDQRFREEAAEDRAEIAGRSTAREKEKRARRYVKSIEDWTGPLSAEQRAIVAEVTGRMPDTQASLVDYRTAKREKLIALIRNKAAEPQIEQFLADWLVDFDDLPPELDQGGRELGERIDELFVNLGRTFDASQRDRLNKRLRSLRDDFMQLQKQPRMAPMTC</sequence>
<dbReference type="PROSITE" id="PS51257">
    <property type="entry name" value="PROKAR_LIPOPROTEIN"/>
    <property type="match status" value="1"/>
</dbReference>
<dbReference type="PATRIC" id="fig|768671.3.peg.3956"/>
<dbReference type="STRING" id="768671.ThimaDRAFT_3749"/>
<reference evidence="1 2" key="1">
    <citation type="submission" date="2011-06" db="EMBL/GenBank/DDBJ databases">
        <title>The draft genome of Thiocapsa marina 5811.</title>
        <authorList>
            <consortium name="US DOE Joint Genome Institute (JGI-PGF)"/>
            <person name="Lucas S."/>
            <person name="Han J."/>
            <person name="Cheng J.-F."/>
            <person name="Goodwin L."/>
            <person name="Pitluck S."/>
            <person name="Peters L."/>
            <person name="Land M.L."/>
            <person name="Hauser L."/>
            <person name="Vogl K."/>
            <person name="Liu Z."/>
            <person name="Imhoff J."/>
            <person name="Thiel V."/>
            <person name="Frigaard N.-U."/>
            <person name="Bryant D."/>
            <person name="Woyke T.J."/>
        </authorList>
    </citation>
    <scope>NUCLEOTIDE SEQUENCE [LARGE SCALE GENOMIC DNA]</scope>
    <source>
        <strain evidence="1 2">5811</strain>
    </source>
</reference>
<proteinExistence type="predicted"/>
<dbReference type="EMBL" id="AFWV01000013">
    <property type="protein sequence ID" value="EGV16920.1"/>
    <property type="molecule type" value="Genomic_DNA"/>
</dbReference>